<dbReference type="AlphaFoldDB" id="A0A0U5AZD5"/>
<sequence length="384" mass="42621">MITWAYGTVLRIVRTEKAMQEIKVEIEGEEARALHYPQWLGEVEEGEQVLLNTTAVTLGLGSGGYHFVAARSDEKDIGTPLQQAHRQSGHIMKGRYTPFQHAVLAAEEPDSPHHAQFAAVEEDVLKGMPVVVGELHSMLPAFALALHNSKGRSPYRLVYIMSEGGAQPLALSQHVRALRQSGRLCAAITYGHGFGGDSECVNLYTALAAARLVWQADVVIVAPGPGTVGTATPFGFSGMEQIAIVQAVRSLGGIPILLPRVSKADKRTRHQGISHHTQTVLRFLRETPLVINTTQELVDEWGEQSVYHTVILHETLPAERWEELTADYEIPLITMNRGVEEDGLFFAHMYYAACFLRAMDFSSPLWFNKQENAHYLSEMRLEDE</sequence>
<dbReference type="EMBL" id="AP017312">
    <property type="protein sequence ID" value="BAU29130.1"/>
    <property type="molecule type" value="Genomic_DNA"/>
</dbReference>
<keyword evidence="2" id="KW-1185">Reference proteome</keyword>
<proteinExistence type="predicted"/>
<reference evidence="1 2" key="1">
    <citation type="submission" date="2015-12" db="EMBL/GenBank/DDBJ databases">
        <title>Genome sequence of Aneurinibacillus soli.</title>
        <authorList>
            <person name="Lee J.S."/>
            <person name="Lee K.C."/>
            <person name="Kim K.K."/>
            <person name="Lee B.W."/>
        </authorList>
    </citation>
    <scope>NUCLEOTIDE SEQUENCE [LARGE SCALE GENOMIC DNA]</scope>
    <source>
        <strain evidence="1 2">CB4</strain>
    </source>
</reference>
<dbReference type="RefSeq" id="WP_096466834.1">
    <property type="nucleotide sequence ID" value="NZ_AP017312.1"/>
</dbReference>
<organism evidence="1 2">
    <name type="scientific">Aneurinibacillus soli</name>
    <dbReference type="NCBI Taxonomy" id="1500254"/>
    <lineage>
        <taxon>Bacteria</taxon>
        <taxon>Bacillati</taxon>
        <taxon>Bacillota</taxon>
        <taxon>Bacilli</taxon>
        <taxon>Bacillales</taxon>
        <taxon>Paenibacillaceae</taxon>
        <taxon>Aneurinibacillus group</taxon>
        <taxon>Aneurinibacillus</taxon>
    </lineage>
</organism>
<evidence type="ECO:0000313" key="2">
    <source>
        <dbReference type="Proteomes" id="UP000217696"/>
    </source>
</evidence>
<dbReference type="KEGG" id="asoc:CB4_03308"/>
<dbReference type="InterPro" id="IPR024479">
    <property type="entry name" value="DUF3866"/>
</dbReference>
<dbReference type="Proteomes" id="UP000217696">
    <property type="component" value="Chromosome"/>
</dbReference>
<name>A0A0U5AZD5_9BACL</name>
<gene>
    <name evidence="1" type="ORF">CB4_03308</name>
</gene>
<dbReference type="Pfam" id="PF12982">
    <property type="entry name" value="DUF3866"/>
    <property type="match status" value="1"/>
</dbReference>
<accession>A0A0U5AZD5</accession>
<dbReference type="OrthoDB" id="3401376at2"/>
<evidence type="ECO:0000313" key="1">
    <source>
        <dbReference type="EMBL" id="BAU29130.1"/>
    </source>
</evidence>
<protein>
    <submittedName>
        <fullName evidence="1">Uncharacterized protein</fullName>
    </submittedName>
</protein>